<evidence type="ECO:0000256" key="5">
    <source>
        <dbReference type="ARBA" id="ARBA00022777"/>
    </source>
</evidence>
<dbReference type="GO" id="GO:0004674">
    <property type="term" value="F:protein serine/threonine kinase activity"/>
    <property type="evidence" value="ECO:0007669"/>
    <property type="project" value="UniProtKB-KW"/>
</dbReference>
<evidence type="ECO:0000313" key="9">
    <source>
        <dbReference type="Proteomes" id="UP000077266"/>
    </source>
</evidence>
<dbReference type="InterPro" id="IPR011009">
    <property type="entry name" value="Kinase-like_dom_sf"/>
</dbReference>
<gene>
    <name evidence="8" type="ORF">EXIGLDRAFT_592056</name>
</gene>
<dbReference type="GO" id="GO:0005524">
    <property type="term" value="F:ATP binding"/>
    <property type="evidence" value="ECO:0007669"/>
    <property type="project" value="UniProtKB-KW"/>
</dbReference>
<keyword evidence="2" id="KW-0723">Serine/threonine-protein kinase</keyword>
<feature type="non-terminal residue" evidence="8">
    <location>
        <position position="1"/>
    </location>
</feature>
<reference evidence="8 9" key="1">
    <citation type="journal article" date="2016" name="Mol. Biol. Evol.">
        <title>Comparative Genomics of Early-Diverging Mushroom-Forming Fungi Provides Insights into the Origins of Lignocellulose Decay Capabilities.</title>
        <authorList>
            <person name="Nagy L.G."/>
            <person name="Riley R."/>
            <person name="Tritt A."/>
            <person name="Adam C."/>
            <person name="Daum C."/>
            <person name="Floudas D."/>
            <person name="Sun H."/>
            <person name="Yadav J.S."/>
            <person name="Pangilinan J."/>
            <person name="Larsson K.H."/>
            <person name="Matsuura K."/>
            <person name="Barry K."/>
            <person name="Labutti K."/>
            <person name="Kuo R."/>
            <person name="Ohm R.A."/>
            <person name="Bhattacharya S.S."/>
            <person name="Shirouzu T."/>
            <person name="Yoshinaga Y."/>
            <person name="Martin F.M."/>
            <person name="Grigoriev I.V."/>
            <person name="Hibbett D.S."/>
        </authorList>
    </citation>
    <scope>NUCLEOTIDE SEQUENCE [LARGE SCALE GENOMIC DNA]</scope>
    <source>
        <strain evidence="8 9">HHB12029</strain>
    </source>
</reference>
<dbReference type="PROSITE" id="PS50011">
    <property type="entry name" value="PROTEIN_KINASE_DOM"/>
    <property type="match status" value="1"/>
</dbReference>
<dbReference type="PANTHER" id="PTHR11584:SF369">
    <property type="entry name" value="MITOGEN-ACTIVATED PROTEIN KINASE KINASE KINASE 19-RELATED"/>
    <property type="match status" value="1"/>
</dbReference>
<evidence type="ECO:0000256" key="6">
    <source>
        <dbReference type="ARBA" id="ARBA00022840"/>
    </source>
</evidence>
<dbReference type="SUPFAM" id="SSF56112">
    <property type="entry name" value="Protein kinase-like (PK-like)"/>
    <property type="match status" value="1"/>
</dbReference>
<keyword evidence="5 8" id="KW-0418">Kinase</keyword>
<evidence type="ECO:0000256" key="2">
    <source>
        <dbReference type="ARBA" id="ARBA00022527"/>
    </source>
</evidence>
<dbReference type="InParanoid" id="A0A166A9F8"/>
<dbReference type="Gene3D" id="1.10.510.10">
    <property type="entry name" value="Transferase(Phosphotransferase) domain 1"/>
    <property type="match status" value="1"/>
</dbReference>
<feature type="non-terminal residue" evidence="8">
    <location>
        <position position="82"/>
    </location>
</feature>
<accession>A0A166A9F8</accession>
<evidence type="ECO:0000256" key="4">
    <source>
        <dbReference type="ARBA" id="ARBA00022741"/>
    </source>
</evidence>
<keyword evidence="9" id="KW-1185">Reference proteome</keyword>
<evidence type="ECO:0000259" key="7">
    <source>
        <dbReference type="PROSITE" id="PS50011"/>
    </source>
</evidence>
<evidence type="ECO:0000256" key="1">
    <source>
        <dbReference type="ARBA" id="ARBA00006529"/>
    </source>
</evidence>
<dbReference type="Proteomes" id="UP000077266">
    <property type="component" value="Unassembled WGS sequence"/>
</dbReference>
<dbReference type="InterPro" id="IPR000719">
    <property type="entry name" value="Prot_kinase_dom"/>
</dbReference>
<protein>
    <submittedName>
        <fullName evidence="8">Kinase-like protein</fullName>
    </submittedName>
</protein>
<feature type="domain" description="Protein kinase" evidence="7">
    <location>
        <begin position="1"/>
        <end position="82"/>
    </location>
</feature>
<dbReference type="OrthoDB" id="346907at2759"/>
<evidence type="ECO:0000313" key="8">
    <source>
        <dbReference type="EMBL" id="KZV89779.1"/>
    </source>
</evidence>
<dbReference type="PANTHER" id="PTHR11584">
    <property type="entry name" value="SERINE/THREONINE PROTEIN KINASE"/>
    <property type="match status" value="1"/>
</dbReference>
<name>A0A166A9F8_EXIGL</name>
<dbReference type="EMBL" id="KV426064">
    <property type="protein sequence ID" value="KZV89779.1"/>
    <property type="molecule type" value="Genomic_DNA"/>
</dbReference>
<keyword evidence="6" id="KW-0067">ATP-binding</keyword>
<dbReference type="AlphaFoldDB" id="A0A166A9F8"/>
<evidence type="ECO:0000256" key="3">
    <source>
        <dbReference type="ARBA" id="ARBA00022679"/>
    </source>
</evidence>
<keyword evidence="3" id="KW-0808">Transferase</keyword>
<sequence length="82" mass="9023">VHSNRVVHGDIKGGNVLVADDGTARVCDFGVSVMLEEHSTSTQQSSIKGTCRWMAPELFDDDDARHTFQSDLWAFGCLILEV</sequence>
<dbReference type="PROSITE" id="PS00108">
    <property type="entry name" value="PROTEIN_KINASE_ST"/>
    <property type="match status" value="1"/>
</dbReference>
<proteinExistence type="inferred from homology"/>
<keyword evidence="4" id="KW-0547">Nucleotide-binding</keyword>
<organism evidence="8 9">
    <name type="scientific">Exidia glandulosa HHB12029</name>
    <dbReference type="NCBI Taxonomy" id="1314781"/>
    <lineage>
        <taxon>Eukaryota</taxon>
        <taxon>Fungi</taxon>
        <taxon>Dikarya</taxon>
        <taxon>Basidiomycota</taxon>
        <taxon>Agaricomycotina</taxon>
        <taxon>Agaricomycetes</taxon>
        <taxon>Auriculariales</taxon>
        <taxon>Exidiaceae</taxon>
        <taxon>Exidia</taxon>
    </lineage>
</organism>
<dbReference type="STRING" id="1314781.A0A166A9F8"/>
<comment type="similarity">
    <text evidence="1">Belongs to the protein kinase superfamily. STE Ser/Thr protein kinase family. MAP kinase kinase kinase subfamily.</text>
</comment>
<dbReference type="InterPro" id="IPR008271">
    <property type="entry name" value="Ser/Thr_kinase_AS"/>
</dbReference>
<dbReference type="Pfam" id="PF00069">
    <property type="entry name" value="Pkinase"/>
    <property type="match status" value="1"/>
</dbReference>